<comment type="caution">
    <text evidence="8">The sequence shown here is derived from an EMBL/GenBank/DDBJ whole genome shotgun (WGS) entry which is preliminary data.</text>
</comment>
<feature type="transmembrane region" description="Helical" evidence="6">
    <location>
        <begin position="387"/>
        <end position="405"/>
    </location>
</feature>
<dbReference type="Pfam" id="PF04932">
    <property type="entry name" value="Wzy_C"/>
    <property type="match status" value="1"/>
</dbReference>
<feature type="compositionally biased region" description="Low complexity" evidence="5">
    <location>
        <begin position="409"/>
        <end position="423"/>
    </location>
</feature>
<feature type="transmembrane region" description="Helical" evidence="6">
    <location>
        <begin position="158"/>
        <end position="179"/>
    </location>
</feature>
<reference evidence="8 9" key="1">
    <citation type="submission" date="2019-03" db="EMBL/GenBank/DDBJ databases">
        <title>Genomics of glacier-inhabiting Cryobacterium strains.</title>
        <authorList>
            <person name="Liu Q."/>
            <person name="Xin Y.-H."/>
        </authorList>
    </citation>
    <scope>NUCLEOTIDE SEQUENCE [LARGE SCALE GENOMIC DNA]</scope>
    <source>
        <strain evidence="8 9">Hh14</strain>
    </source>
</reference>
<feature type="region of interest" description="Disordered" evidence="5">
    <location>
        <begin position="409"/>
        <end position="448"/>
    </location>
</feature>
<dbReference type="GO" id="GO:0016020">
    <property type="term" value="C:membrane"/>
    <property type="evidence" value="ECO:0007669"/>
    <property type="project" value="UniProtKB-SubCell"/>
</dbReference>
<keyword evidence="9" id="KW-1185">Reference proteome</keyword>
<dbReference type="Proteomes" id="UP000297447">
    <property type="component" value="Unassembled WGS sequence"/>
</dbReference>
<name>A0A4R9A0E9_9MICO</name>
<evidence type="ECO:0000256" key="1">
    <source>
        <dbReference type="ARBA" id="ARBA00004141"/>
    </source>
</evidence>
<keyword evidence="2 6" id="KW-0812">Transmembrane</keyword>
<comment type="subcellular location">
    <subcellularLocation>
        <location evidence="1">Membrane</location>
        <topology evidence="1">Multi-pass membrane protein</topology>
    </subcellularLocation>
</comment>
<feature type="transmembrane region" description="Helical" evidence="6">
    <location>
        <begin position="230"/>
        <end position="252"/>
    </location>
</feature>
<sequence length="448" mass="46945">MTPGHARPMAALVWFCGGALLAFQTGEGLTPTKLGYVIGVIIFVVFALVHLKHDLPPHLVQRFRPALLGCALLSGWILLVTAFHSLAVRGIPFEDWARDALTYLLIPAGVVLGVSACTVLTLRFVRGLTLVIGTVSALAFAVAWIQRRGFGEVDSTQSLLSSIVAISIALALSFGLGLAGGRRNLLWMALAAALVVAVLVTGTRTGILLIVVLAGMAGAARKQRVGFSHLVLGGVASVAAIAVLLPTAGALFSSRTFVTDRLASILTVFNSDVSQDYSGAIRERAYAYAGQIYVESPFFGQGVGEFFPNPNPGSGLLNFSLDTPLMYPAKFGLFGTIVLFVSLALIVYSLVRRMPGEPWLLESTAVRGAALFWVCLLPFGATTEDKGFAVALALALALVGAAAVAGHPSQAADEPAPDAPGEPFVAGPAERAAPPLSSLRGRRAHPLR</sequence>
<feature type="transmembrane region" description="Helical" evidence="6">
    <location>
        <begin position="128"/>
        <end position="146"/>
    </location>
</feature>
<feature type="transmembrane region" description="Helical" evidence="6">
    <location>
        <begin position="331"/>
        <end position="351"/>
    </location>
</feature>
<feature type="domain" description="O-antigen ligase-related" evidence="7">
    <location>
        <begin position="190"/>
        <end position="307"/>
    </location>
</feature>
<organism evidence="8 9">
    <name type="scientific">Cryobacterium frigoriphilum</name>
    <dbReference type="NCBI Taxonomy" id="1259150"/>
    <lineage>
        <taxon>Bacteria</taxon>
        <taxon>Bacillati</taxon>
        <taxon>Actinomycetota</taxon>
        <taxon>Actinomycetes</taxon>
        <taxon>Micrococcales</taxon>
        <taxon>Microbacteriaceae</taxon>
        <taxon>Cryobacterium</taxon>
    </lineage>
</organism>
<evidence type="ECO:0000256" key="3">
    <source>
        <dbReference type="ARBA" id="ARBA00022989"/>
    </source>
</evidence>
<feature type="transmembrane region" description="Helical" evidence="6">
    <location>
        <begin position="65"/>
        <end position="88"/>
    </location>
</feature>
<evidence type="ECO:0000256" key="4">
    <source>
        <dbReference type="ARBA" id="ARBA00023136"/>
    </source>
</evidence>
<proteinExistence type="predicted"/>
<feature type="transmembrane region" description="Helical" evidence="6">
    <location>
        <begin position="185"/>
        <end position="218"/>
    </location>
</feature>
<dbReference type="RefSeq" id="WP_134519567.1">
    <property type="nucleotide sequence ID" value="NZ_SOHE01000047.1"/>
</dbReference>
<feature type="transmembrane region" description="Helical" evidence="6">
    <location>
        <begin position="6"/>
        <end position="23"/>
    </location>
</feature>
<evidence type="ECO:0000313" key="8">
    <source>
        <dbReference type="EMBL" id="TFD49816.1"/>
    </source>
</evidence>
<feature type="transmembrane region" description="Helical" evidence="6">
    <location>
        <begin position="100"/>
        <end position="122"/>
    </location>
</feature>
<gene>
    <name evidence="8" type="ORF">E3T55_10705</name>
</gene>
<accession>A0A4R9A0E9</accession>
<evidence type="ECO:0000259" key="7">
    <source>
        <dbReference type="Pfam" id="PF04932"/>
    </source>
</evidence>
<dbReference type="AlphaFoldDB" id="A0A4R9A0E9"/>
<feature type="transmembrane region" description="Helical" evidence="6">
    <location>
        <begin position="363"/>
        <end position="381"/>
    </location>
</feature>
<keyword evidence="3 6" id="KW-1133">Transmembrane helix</keyword>
<dbReference type="OrthoDB" id="5025770at2"/>
<dbReference type="EMBL" id="SOHE01000047">
    <property type="protein sequence ID" value="TFD49816.1"/>
    <property type="molecule type" value="Genomic_DNA"/>
</dbReference>
<evidence type="ECO:0000256" key="2">
    <source>
        <dbReference type="ARBA" id="ARBA00022692"/>
    </source>
</evidence>
<dbReference type="InterPro" id="IPR007016">
    <property type="entry name" value="O-antigen_ligase-rel_domated"/>
</dbReference>
<evidence type="ECO:0000313" key="9">
    <source>
        <dbReference type="Proteomes" id="UP000297447"/>
    </source>
</evidence>
<protein>
    <recommendedName>
        <fullName evidence="7">O-antigen ligase-related domain-containing protein</fullName>
    </recommendedName>
</protein>
<keyword evidence="4 6" id="KW-0472">Membrane</keyword>
<feature type="transmembrane region" description="Helical" evidence="6">
    <location>
        <begin position="35"/>
        <end position="53"/>
    </location>
</feature>
<evidence type="ECO:0000256" key="5">
    <source>
        <dbReference type="SAM" id="MobiDB-lite"/>
    </source>
</evidence>
<evidence type="ECO:0000256" key="6">
    <source>
        <dbReference type="SAM" id="Phobius"/>
    </source>
</evidence>